<protein>
    <submittedName>
        <fullName evidence="3">DUF4468 domain-containing protein</fullName>
    </submittedName>
</protein>
<evidence type="ECO:0000313" key="4">
    <source>
        <dbReference type="Proteomes" id="UP000285211"/>
    </source>
</evidence>
<dbReference type="EMBL" id="SACJ01000002">
    <property type="protein sequence ID" value="RVT78543.1"/>
    <property type="molecule type" value="Genomic_DNA"/>
</dbReference>
<accession>A0A437L0T6</accession>
<organism evidence="3 4">
    <name type="scientific">Flavobacterium sufflavum</name>
    <dbReference type="NCBI Taxonomy" id="1921138"/>
    <lineage>
        <taxon>Bacteria</taxon>
        <taxon>Pseudomonadati</taxon>
        <taxon>Bacteroidota</taxon>
        <taxon>Flavobacteriia</taxon>
        <taxon>Flavobacteriales</taxon>
        <taxon>Flavobacteriaceae</taxon>
        <taxon>Flavobacterium</taxon>
    </lineage>
</organism>
<evidence type="ECO:0000259" key="2">
    <source>
        <dbReference type="Pfam" id="PF14730"/>
    </source>
</evidence>
<keyword evidence="1" id="KW-0732">Signal</keyword>
<reference evidence="3 4" key="1">
    <citation type="submission" date="2019-01" db="EMBL/GenBank/DDBJ databases">
        <authorList>
            <person name="Chen W.-M."/>
        </authorList>
    </citation>
    <scope>NUCLEOTIDE SEQUENCE [LARGE SCALE GENOMIC DNA]</scope>
    <source>
        <strain evidence="3 4">BBQ-12</strain>
    </source>
</reference>
<feature type="chain" id="PRO_5019446088" evidence="1">
    <location>
        <begin position="25"/>
        <end position="199"/>
    </location>
</feature>
<evidence type="ECO:0000256" key="1">
    <source>
        <dbReference type="SAM" id="SignalP"/>
    </source>
</evidence>
<name>A0A437L0T6_9FLAO</name>
<dbReference type="AlphaFoldDB" id="A0A437L0T6"/>
<gene>
    <name evidence="3" type="ORF">EOD40_04730</name>
</gene>
<dbReference type="OrthoDB" id="708866at2"/>
<feature type="signal peptide" evidence="1">
    <location>
        <begin position="1"/>
        <end position="24"/>
    </location>
</feature>
<feature type="domain" description="DUF4468" evidence="2">
    <location>
        <begin position="42"/>
        <end position="121"/>
    </location>
</feature>
<dbReference type="Pfam" id="PF14730">
    <property type="entry name" value="DUF4468"/>
    <property type="match status" value="1"/>
</dbReference>
<dbReference type="Gene3D" id="3.30.530.80">
    <property type="match status" value="1"/>
</dbReference>
<sequence length="199" mass="23851">MVNKKFKMKKIFSLFILITSIIHAQETEFTFTPEKGMTDYIVISVEGKTAPEIYKKVIEWIKINYKNPDKVILSTIENEYIRFEGIGENAFSYENMYGKGFKDIKYQIEIYIKDGKYKFDVIKYENWFSGNSSESASWYEIPEYKNNLTEERLKNIFYRKNGKPRETNKYFYENINYFNTLNKSLFESINSTVKKNDNW</sequence>
<dbReference type="InterPro" id="IPR027823">
    <property type="entry name" value="DUF4468"/>
</dbReference>
<dbReference type="Proteomes" id="UP000285211">
    <property type="component" value="Unassembled WGS sequence"/>
</dbReference>
<proteinExistence type="predicted"/>
<evidence type="ECO:0000313" key="3">
    <source>
        <dbReference type="EMBL" id="RVT78543.1"/>
    </source>
</evidence>
<keyword evidence="4" id="KW-1185">Reference proteome</keyword>
<comment type="caution">
    <text evidence="3">The sequence shown here is derived from an EMBL/GenBank/DDBJ whole genome shotgun (WGS) entry which is preliminary data.</text>
</comment>